<keyword evidence="4" id="KW-0677">Repeat</keyword>
<comment type="similarity">
    <text evidence="1">Belongs to the recoverin family.</text>
</comment>
<dbReference type="Gene3D" id="1.10.238.10">
    <property type="entry name" value="EF-hand"/>
    <property type="match status" value="2"/>
</dbReference>
<organism evidence="8 9">
    <name type="scientific">Ditylenchus destructor</name>
    <dbReference type="NCBI Taxonomy" id="166010"/>
    <lineage>
        <taxon>Eukaryota</taxon>
        <taxon>Metazoa</taxon>
        <taxon>Ecdysozoa</taxon>
        <taxon>Nematoda</taxon>
        <taxon>Chromadorea</taxon>
        <taxon>Rhabditida</taxon>
        <taxon>Tylenchina</taxon>
        <taxon>Tylenchomorpha</taxon>
        <taxon>Sphaerularioidea</taxon>
        <taxon>Anguinidae</taxon>
        <taxon>Anguininae</taxon>
        <taxon>Ditylenchus</taxon>
    </lineage>
</organism>
<evidence type="ECO:0000256" key="1">
    <source>
        <dbReference type="ARBA" id="ARBA00006049"/>
    </source>
</evidence>
<keyword evidence="6" id="KW-0449">Lipoprotein</keyword>
<gene>
    <name evidence="8" type="ORF">DdX_21930</name>
</gene>
<evidence type="ECO:0000256" key="5">
    <source>
        <dbReference type="ARBA" id="ARBA00022837"/>
    </source>
</evidence>
<dbReference type="InterPro" id="IPR018247">
    <property type="entry name" value="EF_Hand_1_Ca_BS"/>
</dbReference>
<keyword evidence="5" id="KW-0106">Calcium</keyword>
<dbReference type="Proteomes" id="UP001201812">
    <property type="component" value="Unassembled WGS sequence"/>
</dbReference>
<comment type="caution">
    <text evidence="8">The sequence shown here is derived from an EMBL/GenBank/DDBJ whole genome shotgun (WGS) entry which is preliminary data.</text>
</comment>
<dbReference type="InterPro" id="IPR011992">
    <property type="entry name" value="EF-hand-dom_pair"/>
</dbReference>
<name>A0AAD4MET2_9BILA</name>
<evidence type="ECO:0000313" key="9">
    <source>
        <dbReference type="Proteomes" id="UP001201812"/>
    </source>
</evidence>
<dbReference type="PROSITE" id="PS50222">
    <property type="entry name" value="EF_HAND_2"/>
    <property type="match status" value="4"/>
</dbReference>
<dbReference type="GO" id="GO:0005509">
    <property type="term" value="F:calcium ion binding"/>
    <property type="evidence" value="ECO:0007669"/>
    <property type="project" value="InterPro"/>
</dbReference>
<reference evidence="8" key="1">
    <citation type="submission" date="2022-01" db="EMBL/GenBank/DDBJ databases">
        <title>Genome Sequence Resource for Two Populations of Ditylenchus destructor, the Migratory Endoparasitic Phytonematode.</title>
        <authorList>
            <person name="Zhang H."/>
            <person name="Lin R."/>
            <person name="Xie B."/>
        </authorList>
    </citation>
    <scope>NUCLEOTIDE SEQUENCE</scope>
    <source>
        <strain evidence="8">BazhouSP</strain>
    </source>
</reference>
<feature type="domain" description="EF-hand" evidence="7">
    <location>
        <begin position="53"/>
        <end position="88"/>
    </location>
</feature>
<dbReference type="EMBL" id="JAKKPZ010000947">
    <property type="protein sequence ID" value="KAI1691378.1"/>
    <property type="molecule type" value="Genomic_DNA"/>
</dbReference>
<dbReference type="PANTHER" id="PTHR23055:SF178">
    <property type="entry name" value="NEUROCALCIN HOMOLOG"/>
    <property type="match status" value="1"/>
</dbReference>
<evidence type="ECO:0000256" key="6">
    <source>
        <dbReference type="ARBA" id="ARBA00023288"/>
    </source>
</evidence>
<evidence type="ECO:0000256" key="3">
    <source>
        <dbReference type="ARBA" id="ARBA00022723"/>
    </source>
</evidence>
<dbReference type="PROSITE" id="PS00018">
    <property type="entry name" value="EF_HAND_1"/>
    <property type="match status" value="3"/>
</dbReference>
<protein>
    <submittedName>
        <fullName evidence="8">EF hand domain-containing protein</fullName>
    </submittedName>
</protein>
<feature type="domain" description="EF-hand" evidence="7">
    <location>
        <begin position="114"/>
        <end position="149"/>
    </location>
</feature>
<feature type="domain" description="EF-hand" evidence="7">
    <location>
        <begin position="17"/>
        <end position="52"/>
    </location>
</feature>
<sequence length="152" mass="17361">MWHFIFFRHLRGLFGPAGSSDSADYFKMADPNGDGKISLEELLDYAEKHGLSNADDLVRRAFHLFDLDNDGFLTLEEYRRAAVPEVQFKLLDRDGDGKVTFEELNALLIHFPGLNPESIRLSFELFDENKDGSISLEEFRKNVDALSESMVQ</sequence>
<evidence type="ECO:0000256" key="2">
    <source>
        <dbReference type="ARBA" id="ARBA00022707"/>
    </source>
</evidence>
<dbReference type="SUPFAM" id="SSF47473">
    <property type="entry name" value="EF-hand"/>
    <property type="match status" value="1"/>
</dbReference>
<dbReference type="Pfam" id="PF13499">
    <property type="entry name" value="EF-hand_7"/>
    <property type="match status" value="2"/>
</dbReference>
<dbReference type="AlphaFoldDB" id="A0AAD4MET2"/>
<accession>A0AAD4MET2</accession>
<dbReference type="SMART" id="SM00054">
    <property type="entry name" value="EFh"/>
    <property type="match status" value="4"/>
</dbReference>
<keyword evidence="3" id="KW-0479">Metal-binding</keyword>
<evidence type="ECO:0000256" key="4">
    <source>
        <dbReference type="ARBA" id="ARBA00022737"/>
    </source>
</evidence>
<dbReference type="InterPro" id="IPR028846">
    <property type="entry name" value="Recoverin"/>
</dbReference>
<proteinExistence type="inferred from homology"/>
<evidence type="ECO:0000313" key="8">
    <source>
        <dbReference type="EMBL" id="KAI1691378.1"/>
    </source>
</evidence>
<dbReference type="PANTHER" id="PTHR23055">
    <property type="entry name" value="CALCIUM BINDING PROTEINS"/>
    <property type="match status" value="1"/>
</dbReference>
<evidence type="ECO:0000259" key="7">
    <source>
        <dbReference type="PROSITE" id="PS50222"/>
    </source>
</evidence>
<keyword evidence="2" id="KW-0519">Myristate</keyword>
<dbReference type="InterPro" id="IPR002048">
    <property type="entry name" value="EF_hand_dom"/>
</dbReference>
<keyword evidence="9" id="KW-1185">Reference proteome</keyword>
<feature type="domain" description="EF-hand" evidence="7">
    <location>
        <begin position="89"/>
        <end position="113"/>
    </location>
</feature>